<evidence type="ECO:0000256" key="6">
    <source>
        <dbReference type="ARBA" id="ARBA00022692"/>
    </source>
</evidence>
<keyword evidence="15 19" id="KW-0496">Mitochondrion</keyword>
<comment type="function">
    <text evidence="15">Component of the cytochrome c oxidase, the last enzyme in the mitochondrial electron transport chain which drives oxidative phosphorylation. The respiratory chain contains 3 multisubunit complexes succinate dehydrogenase (complex II, CII), ubiquinol-cytochrome c oxidoreductase (cytochrome b-c1 complex, complex III, CIII) and cytochrome c oxidase (complex IV, CIV), that cooperate to transfer electrons derived from NADH and succinate to molecular oxygen, creating an electrochemical gradient over the inner membrane that drives transmembrane transport and the ATP synthase. Cytochrome c oxidase is the component of the respiratory chain that catalyzes the reduction of oxygen to water. Electrons originating from reduced cytochrome c in the intermembrane space (IMS) are transferred via the dinuclear copper A center (CU(A)) of subunit 2 and heme A of subunit 1 to the active site in subunit 1, a binuclear center (BNC) formed by heme A3 and copper B (CU(B)). The BNC reduces molecular oxygen to 2 water molecules using 4 electrons from cytochrome c in the IMS and 4 protons from the mitochondrial matrix.</text>
</comment>
<keyword evidence="6 15" id="KW-0812">Transmembrane</keyword>
<dbReference type="PRINTS" id="PR01166">
    <property type="entry name" value="CYCOXIDASEII"/>
</dbReference>
<comment type="catalytic activity">
    <reaction evidence="14">
        <text>4 Fe(II)-[cytochrome c] + O2 + 8 H(+)(in) = 4 Fe(III)-[cytochrome c] + 2 H2O + 4 H(+)(out)</text>
        <dbReference type="Rhea" id="RHEA:11436"/>
        <dbReference type="Rhea" id="RHEA-COMP:10350"/>
        <dbReference type="Rhea" id="RHEA-COMP:14399"/>
        <dbReference type="ChEBI" id="CHEBI:15377"/>
        <dbReference type="ChEBI" id="CHEBI:15378"/>
        <dbReference type="ChEBI" id="CHEBI:15379"/>
        <dbReference type="ChEBI" id="CHEBI:29033"/>
        <dbReference type="ChEBI" id="CHEBI:29034"/>
        <dbReference type="EC" id="7.1.1.9"/>
    </reaction>
    <physiologicalReaction direction="left-to-right" evidence="14">
        <dbReference type="Rhea" id="RHEA:11437"/>
    </physiologicalReaction>
</comment>
<evidence type="ECO:0000259" key="18">
    <source>
        <dbReference type="PROSITE" id="PS50999"/>
    </source>
</evidence>
<evidence type="ECO:0000256" key="15">
    <source>
        <dbReference type="RuleBase" id="RU000457"/>
    </source>
</evidence>
<evidence type="ECO:0000259" key="17">
    <source>
        <dbReference type="PROSITE" id="PS50857"/>
    </source>
</evidence>
<dbReference type="Pfam" id="PF02790">
    <property type="entry name" value="COX2_TM"/>
    <property type="match status" value="1"/>
</dbReference>
<dbReference type="CDD" id="cd13912">
    <property type="entry name" value="CcO_II_C"/>
    <property type="match status" value="1"/>
</dbReference>
<dbReference type="Gene3D" id="2.60.40.420">
    <property type="entry name" value="Cupredoxins - blue copper proteins"/>
    <property type="match status" value="1"/>
</dbReference>
<dbReference type="PANTHER" id="PTHR22888">
    <property type="entry name" value="CYTOCHROME C OXIDASE, SUBUNIT II"/>
    <property type="match status" value="1"/>
</dbReference>
<gene>
    <name evidence="19" type="primary">COX2</name>
</gene>
<sequence length="220" mass="24276">MSTWGQITLMDPASPIQSEMILFHDHAMILLVGVFTLVSLVGVAIMMSTFSCRTIHEAQTLEIVWTVVPALLLIWLALPSLRLLYSLDEHAHASNMLKAIGHQWYWTYEGSIYGSSSFDSYMIPESDLKSGMFRLLEVDSRPILPLNVCSNTMTTSADVIHAWAVPAMGVKMDSVPGRLNSMAVKPLIPGVFYGQCSEICGANHSFMPIVLEVAKPEDMA</sequence>
<keyword evidence="5 15" id="KW-0679">Respiratory chain</keyword>
<dbReference type="InterPro" id="IPR002429">
    <property type="entry name" value="CcO_II-like_C"/>
</dbReference>
<dbReference type="InterPro" id="IPR011759">
    <property type="entry name" value="Cyt_c_oxidase_su2_TM_dom"/>
</dbReference>
<name>A0A1W6Q5J3_9EUPU</name>
<keyword evidence="11 16" id="KW-1133">Transmembrane helix</keyword>
<protein>
    <recommendedName>
        <fullName evidence="3 15">Cytochrome c oxidase subunit 2</fullName>
    </recommendedName>
</protein>
<dbReference type="PROSITE" id="PS50999">
    <property type="entry name" value="COX2_TM"/>
    <property type="match status" value="1"/>
</dbReference>
<dbReference type="Gene3D" id="1.10.287.90">
    <property type="match status" value="1"/>
</dbReference>
<evidence type="ECO:0000256" key="7">
    <source>
        <dbReference type="ARBA" id="ARBA00022723"/>
    </source>
</evidence>
<evidence type="ECO:0000256" key="3">
    <source>
        <dbReference type="ARBA" id="ARBA00015946"/>
    </source>
</evidence>
<evidence type="ECO:0000256" key="10">
    <source>
        <dbReference type="ARBA" id="ARBA00022982"/>
    </source>
</evidence>
<feature type="transmembrane region" description="Helical" evidence="16">
    <location>
        <begin position="63"/>
        <end position="85"/>
    </location>
</feature>
<evidence type="ECO:0000256" key="9">
    <source>
        <dbReference type="ARBA" id="ARBA00022967"/>
    </source>
</evidence>
<reference evidence="19" key="1">
    <citation type="submission" date="2016-11" db="EMBL/GenBank/DDBJ databases">
        <title>The complete mitochondrial genome of Cerion tridentatum costellata Pilsbry, 1946 (Gastropoda: Stylommatophora: Cerionidae).</title>
        <authorList>
            <person name="Harasewych M.G."/>
            <person name="Gonzalez V.L."/>
            <person name="Windsor A.M."/>
            <person name="Halloran M."/>
        </authorList>
    </citation>
    <scope>NUCLEOTIDE SEQUENCE</scope>
</reference>
<evidence type="ECO:0000256" key="14">
    <source>
        <dbReference type="ARBA" id="ARBA00049512"/>
    </source>
</evidence>
<dbReference type="GO" id="GO:0005743">
    <property type="term" value="C:mitochondrial inner membrane"/>
    <property type="evidence" value="ECO:0007669"/>
    <property type="project" value="UniProtKB-SubCell"/>
</dbReference>
<proteinExistence type="inferred from homology"/>
<keyword evidence="15" id="KW-0999">Mitochondrion inner membrane</keyword>
<dbReference type="PROSITE" id="PS00078">
    <property type="entry name" value="COX2"/>
    <property type="match status" value="1"/>
</dbReference>
<organism evidence="19">
    <name type="scientific">Cerion tridentatum costellata</name>
    <dbReference type="NCBI Taxonomy" id="1108932"/>
    <lineage>
        <taxon>Eukaryota</taxon>
        <taxon>Metazoa</taxon>
        <taxon>Spiralia</taxon>
        <taxon>Lophotrochozoa</taxon>
        <taxon>Mollusca</taxon>
        <taxon>Gastropoda</taxon>
        <taxon>Heterobranchia</taxon>
        <taxon>Euthyneura</taxon>
        <taxon>Panpulmonata</taxon>
        <taxon>Eupulmonata</taxon>
        <taxon>Stylommatophora</taxon>
        <taxon>Helicina</taxon>
        <taxon>Urocoptoidea</taxon>
        <taxon>Cerionidae</taxon>
        <taxon>Cerion</taxon>
    </lineage>
</organism>
<evidence type="ECO:0000256" key="5">
    <source>
        <dbReference type="ARBA" id="ARBA00022660"/>
    </source>
</evidence>
<evidence type="ECO:0000313" key="19">
    <source>
        <dbReference type="EMBL" id="ARO34988.1"/>
    </source>
</evidence>
<comment type="subcellular location">
    <subcellularLocation>
        <location evidence="1">Membrane</location>
        <topology evidence="1">Multi-pass membrane protein</topology>
    </subcellularLocation>
    <subcellularLocation>
        <location evidence="15">Mitochondrion inner membrane</location>
        <topology evidence="15">Multi-pass membrane protein</topology>
    </subcellularLocation>
</comment>
<dbReference type="SUPFAM" id="SSF81464">
    <property type="entry name" value="Cytochrome c oxidase subunit II-like, transmembrane region"/>
    <property type="match status" value="1"/>
</dbReference>
<dbReference type="GO" id="GO:0005507">
    <property type="term" value="F:copper ion binding"/>
    <property type="evidence" value="ECO:0007669"/>
    <property type="project" value="InterPro"/>
</dbReference>
<dbReference type="SUPFAM" id="SSF49503">
    <property type="entry name" value="Cupredoxins"/>
    <property type="match status" value="1"/>
</dbReference>
<dbReference type="InterPro" id="IPR001505">
    <property type="entry name" value="Copper_CuA"/>
</dbReference>
<keyword evidence="9" id="KW-1278">Translocase</keyword>
<dbReference type="GO" id="GO:0004129">
    <property type="term" value="F:cytochrome-c oxidase activity"/>
    <property type="evidence" value="ECO:0007669"/>
    <property type="project" value="UniProtKB-EC"/>
</dbReference>
<evidence type="ECO:0000256" key="8">
    <source>
        <dbReference type="ARBA" id="ARBA00022842"/>
    </source>
</evidence>
<dbReference type="PROSITE" id="PS50857">
    <property type="entry name" value="COX2_CUA"/>
    <property type="match status" value="1"/>
</dbReference>
<evidence type="ECO:0000256" key="4">
    <source>
        <dbReference type="ARBA" id="ARBA00022448"/>
    </source>
</evidence>
<keyword evidence="7 15" id="KW-0479">Metal-binding</keyword>
<dbReference type="InterPro" id="IPR036257">
    <property type="entry name" value="Cyt_c_oxidase_su2_TM_sf"/>
</dbReference>
<feature type="domain" description="Cytochrome oxidase subunit II transmembrane region profile" evidence="18">
    <location>
        <begin position="1"/>
        <end position="91"/>
    </location>
</feature>
<evidence type="ECO:0000256" key="12">
    <source>
        <dbReference type="ARBA" id="ARBA00023008"/>
    </source>
</evidence>
<comment type="similarity">
    <text evidence="2 15">Belongs to the cytochrome c oxidase subunit 2 family.</text>
</comment>
<dbReference type="AlphaFoldDB" id="A0A1W6Q5J3"/>
<dbReference type="EMBL" id="KY249249">
    <property type="protein sequence ID" value="ARO34988.1"/>
    <property type="molecule type" value="Genomic_DNA"/>
</dbReference>
<feature type="domain" description="Cytochrome oxidase subunit II copper A binding" evidence="17">
    <location>
        <begin position="92"/>
        <end position="220"/>
    </location>
</feature>
<keyword evidence="13 15" id="KW-0472">Membrane</keyword>
<keyword evidence="10 15" id="KW-0249">Electron transport</keyword>
<evidence type="ECO:0000256" key="16">
    <source>
        <dbReference type="SAM" id="Phobius"/>
    </source>
</evidence>
<accession>A0A1W6Q5J3</accession>
<evidence type="ECO:0000256" key="13">
    <source>
        <dbReference type="ARBA" id="ARBA00023136"/>
    </source>
</evidence>
<dbReference type="InterPro" id="IPR034210">
    <property type="entry name" value="CcO_II_C"/>
</dbReference>
<dbReference type="Pfam" id="PF00116">
    <property type="entry name" value="COX2"/>
    <property type="match status" value="1"/>
</dbReference>
<evidence type="ECO:0000256" key="2">
    <source>
        <dbReference type="ARBA" id="ARBA00007866"/>
    </source>
</evidence>
<comment type="cofactor">
    <cofactor evidence="15">
        <name>Cu cation</name>
        <dbReference type="ChEBI" id="CHEBI:23378"/>
    </cofactor>
    <text evidence="15">Binds a copper A center.</text>
</comment>
<geneLocation type="mitochondrion" evidence="19"/>
<evidence type="ECO:0000256" key="11">
    <source>
        <dbReference type="ARBA" id="ARBA00022989"/>
    </source>
</evidence>
<feature type="transmembrane region" description="Helical" evidence="16">
    <location>
        <begin position="27"/>
        <end position="51"/>
    </location>
</feature>
<keyword evidence="12 15" id="KW-0186">Copper</keyword>
<dbReference type="PANTHER" id="PTHR22888:SF9">
    <property type="entry name" value="CYTOCHROME C OXIDASE SUBUNIT 2"/>
    <property type="match status" value="1"/>
</dbReference>
<keyword evidence="8" id="KW-0460">Magnesium</keyword>
<dbReference type="InterPro" id="IPR045187">
    <property type="entry name" value="CcO_II"/>
</dbReference>
<dbReference type="InterPro" id="IPR008972">
    <property type="entry name" value="Cupredoxin"/>
</dbReference>
<evidence type="ECO:0000256" key="1">
    <source>
        <dbReference type="ARBA" id="ARBA00004141"/>
    </source>
</evidence>
<keyword evidence="4 15" id="KW-0813">Transport</keyword>
<dbReference type="GO" id="GO:0042773">
    <property type="term" value="P:ATP synthesis coupled electron transport"/>
    <property type="evidence" value="ECO:0007669"/>
    <property type="project" value="TreeGrafter"/>
</dbReference>